<organism evidence="3 4">
    <name type="scientific">Methanobrevibacter curvatus</name>
    <dbReference type="NCBI Taxonomy" id="49547"/>
    <lineage>
        <taxon>Archaea</taxon>
        <taxon>Methanobacteriati</taxon>
        <taxon>Methanobacteriota</taxon>
        <taxon>Methanomada group</taxon>
        <taxon>Methanobacteria</taxon>
        <taxon>Methanobacteriales</taxon>
        <taxon>Methanobacteriaceae</taxon>
        <taxon>Methanobrevibacter</taxon>
    </lineage>
</organism>
<dbReference type="Pfam" id="PF01361">
    <property type="entry name" value="Tautomerase"/>
    <property type="match status" value="1"/>
</dbReference>
<protein>
    <submittedName>
        <fullName evidence="3">4-oxalocrotonate tautomerase</fullName>
    </submittedName>
</protein>
<dbReference type="SUPFAM" id="SSF55331">
    <property type="entry name" value="Tautomerase/MIF"/>
    <property type="match status" value="1"/>
</dbReference>
<dbReference type="InterPro" id="IPR004370">
    <property type="entry name" value="4-OT-like_dom"/>
</dbReference>
<accession>A0A162FJB7</accession>
<keyword evidence="4" id="KW-1185">Reference proteome</keyword>
<dbReference type="NCBIfam" id="NF041920">
    <property type="entry name" value="DmpI"/>
    <property type="match status" value="1"/>
</dbReference>
<dbReference type="RefSeq" id="WP_067092416.1">
    <property type="nucleotide sequence ID" value="NZ_LWMV01000201.1"/>
</dbReference>
<feature type="domain" description="4-oxalocrotonate tautomerase-like" evidence="2">
    <location>
        <begin position="2"/>
        <end position="59"/>
    </location>
</feature>
<gene>
    <name evidence="3" type="ORF">MBCUR_16280</name>
</gene>
<dbReference type="AlphaFoldDB" id="A0A162FJB7"/>
<keyword evidence="1" id="KW-0413">Isomerase</keyword>
<dbReference type="Proteomes" id="UP000077245">
    <property type="component" value="Unassembled WGS sequence"/>
</dbReference>
<evidence type="ECO:0000256" key="1">
    <source>
        <dbReference type="ARBA" id="ARBA00023235"/>
    </source>
</evidence>
<dbReference type="Gene3D" id="3.30.429.10">
    <property type="entry name" value="Macrophage Migration Inhibitory Factor"/>
    <property type="match status" value="1"/>
</dbReference>
<evidence type="ECO:0000313" key="4">
    <source>
        <dbReference type="Proteomes" id="UP000077245"/>
    </source>
</evidence>
<name>A0A162FJB7_9EURY</name>
<dbReference type="OrthoDB" id="358896at2157"/>
<comment type="caution">
    <text evidence="3">The sequence shown here is derived from an EMBL/GenBank/DDBJ whole genome shotgun (WGS) entry which is preliminary data.</text>
</comment>
<evidence type="ECO:0000259" key="2">
    <source>
        <dbReference type="Pfam" id="PF01361"/>
    </source>
</evidence>
<dbReference type="PATRIC" id="fig|49547.3.peg.1736"/>
<dbReference type="GO" id="GO:0016853">
    <property type="term" value="F:isomerase activity"/>
    <property type="evidence" value="ECO:0007669"/>
    <property type="project" value="UniProtKB-KW"/>
</dbReference>
<dbReference type="EMBL" id="LWMV01000201">
    <property type="protein sequence ID" value="KZX10830.1"/>
    <property type="molecule type" value="Genomic_DNA"/>
</dbReference>
<sequence length="65" mass="7306">MPVVIIEGNPLDIDKKREYVKNLTKLTAETYNRPESTITVLIREIEPENVGVAGNLLADIINKDK</sequence>
<reference evidence="3 4" key="1">
    <citation type="submission" date="2016-04" db="EMBL/GenBank/DDBJ databases">
        <title>Genome sequence of Methanobrevibacter curvatus DSM 11111.</title>
        <authorList>
            <person name="Poehlein A."/>
            <person name="Seedorf H."/>
            <person name="Daniel R."/>
        </authorList>
    </citation>
    <scope>NUCLEOTIDE SEQUENCE [LARGE SCALE GENOMIC DNA]</scope>
    <source>
        <strain evidence="3 4">DSM 11111</strain>
    </source>
</reference>
<proteinExistence type="predicted"/>
<evidence type="ECO:0000313" key="3">
    <source>
        <dbReference type="EMBL" id="KZX10830.1"/>
    </source>
</evidence>
<dbReference type="InterPro" id="IPR014347">
    <property type="entry name" value="Tautomerase/MIF_sf"/>
</dbReference>